<name>A0A1I7TX76_9PELO</name>
<reference evidence="9" key="1">
    <citation type="submission" date="2016-11" db="UniProtKB">
        <authorList>
            <consortium name="WormBaseParasite"/>
        </authorList>
    </citation>
    <scope>IDENTIFICATION</scope>
</reference>
<evidence type="ECO:0000256" key="3">
    <source>
        <dbReference type="ARBA" id="ARBA00022692"/>
    </source>
</evidence>
<sequence length="95" mass="10697">MASQLVIYSAHVVLFVLVWLLAYLEVVPVVSYLPECAHNIVYYAPVFAVFILAIYAAFNVVYGVATFNDCAEARSDLLREIQEARGELKQKKIID</sequence>
<dbReference type="AlphaFoldDB" id="A0A1I7TX76"/>
<dbReference type="PANTHER" id="PTHR16433:SF0">
    <property type="entry name" value="DOLICHOL-PHOSPHATE MANNOSYLTRANSFERASE SUBUNIT 3"/>
    <property type="match status" value="1"/>
</dbReference>
<dbReference type="GO" id="GO:0033185">
    <property type="term" value="C:dolichol-phosphate-mannose synthase complex"/>
    <property type="evidence" value="ECO:0007669"/>
    <property type="project" value="TreeGrafter"/>
</dbReference>
<evidence type="ECO:0000313" key="9">
    <source>
        <dbReference type="WBParaSite" id="Csp11.Scaffold629.g12700.t1"/>
    </source>
</evidence>
<evidence type="ECO:0000256" key="7">
    <source>
        <dbReference type="RuleBase" id="RU365085"/>
    </source>
</evidence>
<keyword evidence="8" id="KW-1185">Reference proteome</keyword>
<organism evidence="8 9">
    <name type="scientific">Caenorhabditis tropicalis</name>
    <dbReference type="NCBI Taxonomy" id="1561998"/>
    <lineage>
        <taxon>Eukaryota</taxon>
        <taxon>Metazoa</taxon>
        <taxon>Ecdysozoa</taxon>
        <taxon>Nematoda</taxon>
        <taxon>Chromadorea</taxon>
        <taxon>Rhabditida</taxon>
        <taxon>Rhabditina</taxon>
        <taxon>Rhabditomorpha</taxon>
        <taxon>Rhabditoidea</taxon>
        <taxon>Rhabditidae</taxon>
        <taxon>Peloderinae</taxon>
        <taxon>Caenorhabditis</taxon>
    </lineage>
</organism>
<dbReference type="eggNOG" id="KOG4841">
    <property type="taxonomic scope" value="Eukaryota"/>
</dbReference>
<accession>A0A1I7TX76</accession>
<keyword evidence="3 7" id="KW-0812">Transmembrane</keyword>
<proteinExistence type="inferred from homology"/>
<evidence type="ECO:0000256" key="6">
    <source>
        <dbReference type="ARBA" id="ARBA00023136"/>
    </source>
</evidence>
<dbReference type="WBParaSite" id="Csp11.Scaffold629.g12700.t1">
    <property type="protein sequence ID" value="Csp11.Scaffold629.g12700.t1"/>
    <property type="gene ID" value="Csp11.Scaffold629.g12700"/>
</dbReference>
<dbReference type="GO" id="GO:0005789">
    <property type="term" value="C:endoplasmic reticulum membrane"/>
    <property type="evidence" value="ECO:0007669"/>
    <property type="project" value="UniProtKB-SubCell"/>
</dbReference>
<dbReference type="UniPathway" id="UPA00378"/>
<keyword evidence="4 7" id="KW-0256">Endoplasmic reticulum</keyword>
<feature type="transmembrane region" description="Helical" evidence="7">
    <location>
        <begin position="40"/>
        <end position="65"/>
    </location>
</feature>
<comment type="subunit">
    <text evidence="7">Component of the dolichol-phosphate mannose (DPM) synthase complex.</text>
</comment>
<evidence type="ECO:0000256" key="4">
    <source>
        <dbReference type="ARBA" id="ARBA00022824"/>
    </source>
</evidence>
<evidence type="ECO:0000256" key="2">
    <source>
        <dbReference type="ARBA" id="ARBA00010430"/>
    </source>
</evidence>
<dbReference type="Pfam" id="PF08285">
    <property type="entry name" value="DPM3"/>
    <property type="match status" value="1"/>
</dbReference>
<comment type="subcellular location">
    <subcellularLocation>
        <location evidence="1 7">Endoplasmic reticulum membrane</location>
        <topology evidence="1 7">Multi-pass membrane protein</topology>
    </subcellularLocation>
</comment>
<protein>
    <recommendedName>
        <fullName evidence="7">Dolichol-phosphate mannosyltransferase subunit 3</fullName>
    </recommendedName>
</protein>
<dbReference type="PANTHER" id="PTHR16433">
    <property type="entry name" value="DOLICHOL-PHOSPHATE MANNOSYLTRANSFERASE SUBUNIT 3"/>
    <property type="match status" value="1"/>
</dbReference>
<comment type="pathway">
    <text evidence="7">Protein modification; protein glycosylation.</text>
</comment>
<dbReference type="InterPro" id="IPR013174">
    <property type="entry name" value="DPM3"/>
</dbReference>
<comment type="similarity">
    <text evidence="2 7">Belongs to the DPM3 family.</text>
</comment>
<dbReference type="STRING" id="1561998.A0A1I7TX76"/>
<evidence type="ECO:0000313" key="8">
    <source>
        <dbReference type="Proteomes" id="UP000095282"/>
    </source>
</evidence>
<dbReference type="Proteomes" id="UP000095282">
    <property type="component" value="Unplaced"/>
</dbReference>
<feature type="transmembrane region" description="Helical" evidence="7">
    <location>
        <begin position="12"/>
        <end position="34"/>
    </location>
</feature>
<evidence type="ECO:0000256" key="5">
    <source>
        <dbReference type="ARBA" id="ARBA00022989"/>
    </source>
</evidence>
<dbReference type="GO" id="GO:0006506">
    <property type="term" value="P:GPI anchor biosynthetic process"/>
    <property type="evidence" value="ECO:0007669"/>
    <property type="project" value="TreeGrafter"/>
</dbReference>
<keyword evidence="6 7" id="KW-0472">Membrane</keyword>
<evidence type="ECO:0000256" key="1">
    <source>
        <dbReference type="ARBA" id="ARBA00004477"/>
    </source>
</evidence>
<keyword evidence="5 7" id="KW-1133">Transmembrane helix</keyword>
<comment type="function">
    <text evidence="7">Stabilizer subunit of the dolichol-phosphate mannose (DPM) synthase complex; tethers catalytic subunit to the ER.</text>
</comment>